<comment type="caution">
    <text evidence="2">The sequence shown here is derived from an EMBL/GenBank/DDBJ whole genome shotgun (WGS) entry which is preliminary data.</text>
</comment>
<keyword evidence="3" id="KW-1185">Reference proteome</keyword>
<name>A0ABQ8T4D8_PERAM</name>
<dbReference type="PANTHER" id="PTHR47326">
    <property type="entry name" value="TRANSPOSABLE ELEMENT TC3 TRANSPOSASE-LIKE PROTEIN"/>
    <property type="match status" value="1"/>
</dbReference>
<protein>
    <submittedName>
        <fullName evidence="2">Uncharacterized protein</fullName>
    </submittedName>
</protein>
<evidence type="ECO:0000313" key="3">
    <source>
        <dbReference type="Proteomes" id="UP001148838"/>
    </source>
</evidence>
<feature type="region of interest" description="Disordered" evidence="1">
    <location>
        <begin position="1"/>
        <end position="20"/>
    </location>
</feature>
<evidence type="ECO:0000256" key="1">
    <source>
        <dbReference type="SAM" id="MobiDB-lite"/>
    </source>
</evidence>
<dbReference type="PANTHER" id="PTHR47326:SF1">
    <property type="entry name" value="HTH PSQ-TYPE DOMAIN-CONTAINING PROTEIN"/>
    <property type="match status" value="1"/>
</dbReference>
<dbReference type="Gene3D" id="3.30.420.10">
    <property type="entry name" value="Ribonuclease H-like superfamily/Ribonuclease H"/>
    <property type="match status" value="1"/>
</dbReference>
<accession>A0ABQ8T4D8</accession>
<proteinExistence type="predicted"/>
<sequence length="240" mass="27461">MARLCEGGNEPPGSLKGNSQLNMAAPFKRFGEADISEIEFCGRYVRTPENIQRVRLAVQRSPSRSAVRHAAALRISDRTVRRILHKAHTARDKLRLLRNFFPGCIISRFGNIDWPARSPDLTAPDFFLWGHLKARDFQTRPHSIQDLKNRIQAEVQEINETPGLLLSDMNNFCKQILLEQVWQFLAVRAARSTWEVAVTRSSIIVHQQRLTMPATNAALHSQQAQFTLPNSFQDDDHRDR</sequence>
<organism evidence="2 3">
    <name type="scientific">Periplaneta americana</name>
    <name type="common">American cockroach</name>
    <name type="synonym">Blatta americana</name>
    <dbReference type="NCBI Taxonomy" id="6978"/>
    <lineage>
        <taxon>Eukaryota</taxon>
        <taxon>Metazoa</taxon>
        <taxon>Ecdysozoa</taxon>
        <taxon>Arthropoda</taxon>
        <taxon>Hexapoda</taxon>
        <taxon>Insecta</taxon>
        <taxon>Pterygota</taxon>
        <taxon>Neoptera</taxon>
        <taxon>Polyneoptera</taxon>
        <taxon>Dictyoptera</taxon>
        <taxon>Blattodea</taxon>
        <taxon>Blattoidea</taxon>
        <taxon>Blattidae</taxon>
        <taxon>Blattinae</taxon>
        <taxon>Periplaneta</taxon>
    </lineage>
</organism>
<gene>
    <name evidence="2" type="ORF">ANN_11209</name>
</gene>
<reference evidence="2 3" key="1">
    <citation type="journal article" date="2022" name="Allergy">
        <title>Genome assembly and annotation of Periplaneta americana reveal a comprehensive cockroach allergen profile.</title>
        <authorList>
            <person name="Wang L."/>
            <person name="Xiong Q."/>
            <person name="Saelim N."/>
            <person name="Wang L."/>
            <person name="Nong W."/>
            <person name="Wan A.T."/>
            <person name="Shi M."/>
            <person name="Liu X."/>
            <person name="Cao Q."/>
            <person name="Hui J.H.L."/>
            <person name="Sookrung N."/>
            <person name="Leung T.F."/>
            <person name="Tungtrongchitr A."/>
            <person name="Tsui S.K.W."/>
        </authorList>
    </citation>
    <scope>NUCLEOTIDE SEQUENCE [LARGE SCALE GENOMIC DNA]</scope>
    <source>
        <strain evidence="2">PWHHKU_190912</strain>
    </source>
</reference>
<dbReference type="EMBL" id="JAJSOF020000015">
    <property type="protein sequence ID" value="KAJ4441354.1"/>
    <property type="molecule type" value="Genomic_DNA"/>
</dbReference>
<dbReference type="InterPro" id="IPR036397">
    <property type="entry name" value="RNaseH_sf"/>
</dbReference>
<dbReference type="Proteomes" id="UP001148838">
    <property type="component" value="Unassembled WGS sequence"/>
</dbReference>
<evidence type="ECO:0000313" key="2">
    <source>
        <dbReference type="EMBL" id="KAJ4441354.1"/>
    </source>
</evidence>